<evidence type="ECO:0000313" key="1">
    <source>
        <dbReference type="EMBL" id="KAF8796742.1"/>
    </source>
</evidence>
<reference evidence="1" key="2">
    <citation type="submission" date="2020-06" db="EMBL/GenBank/DDBJ databases">
        <authorList>
            <person name="Sheffer M."/>
        </authorList>
    </citation>
    <scope>NUCLEOTIDE SEQUENCE</scope>
</reference>
<dbReference type="Proteomes" id="UP000807504">
    <property type="component" value="Unassembled WGS sequence"/>
</dbReference>
<comment type="caution">
    <text evidence="1">The sequence shown here is derived from an EMBL/GenBank/DDBJ whole genome shotgun (WGS) entry which is preliminary data.</text>
</comment>
<name>A0A8T0G194_ARGBR</name>
<evidence type="ECO:0000313" key="2">
    <source>
        <dbReference type="Proteomes" id="UP000807504"/>
    </source>
</evidence>
<sequence>MSATCPDSSKLPFSCQCFDFIGSGVEIEIACSGASVEELIEALQFIDSSARLQVQLNSMSLQTLPSRIFAEWNLVKLEIAECDLVSLVEQGEVALSGLENTLEVSMGLRKSFLNKTSIVIDNLSYRNDHFLQLYLATNAFIHS</sequence>
<gene>
    <name evidence="1" type="ORF">HNY73_001085</name>
</gene>
<dbReference type="EMBL" id="JABXBU010000001">
    <property type="protein sequence ID" value="KAF8796742.1"/>
    <property type="molecule type" value="Genomic_DNA"/>
</dbReference>
<protein>
    <submittedName>
        <fullName evidence="1">Uncharacterized protein</fullName>
    </submittedName>
</protein>
<reference evidence="1" key="1">
    <citation type="journal article" date="2020" name="bioRxiv">
        <title>Chromosome-level reference genome of the European wasp spider Argiope bruennichi: a resource for studies on range expansion and evolutionary adaptation.</title>
        <authorList>
            <person name="Sheffer M.M."/>
            <person name="Hoppe A."/>
            <person name="Krehenwinkel H."/>
            <person name="Uhl G."/>
            <person name="Kuss A.W."/>
            <person name="Jensen L."/>
            <person name="Jensen C."/>
            <person name="Gillespie R.G."/>
            <person name="Hoff K.J."/>
            <person name="Prost S."/>
        </authorList>
    </citation>
    <scope>NUCLEOTIDE SEQUENCE</scope>
</reference>
<accession>A0A8T0G194</accession>
<organism evidence="1 2">
    <name type="scientific">Argiope bruennichi</name>
    <name type="common">Wasp spider</name>
    <name type="synonym">Aranea bruennichi</name>
    <dbReference type="NCBI Taxonomy" id="94029"/>
    <lineage>
        <taxon>Eukaryota</taxon>
        <taxon>Metazoa</taxon>
        <taxon>Ecdysozoa</taxon>
        <taxon>Arthropoda</taxon>
        <taxon>Chelicerata</taxon>
        <taxon>Arachnida</taxon>
        <taxon>Araneae</taxon>
        <taxon>Araneomorphae</taxon>
        <taxon>Entelegynae</taxon>
        <taxon>Araneoidea</taxon>
        <taxon>Araneidae</taxon>
        <taxon>Argiope</taxon>
    </lineage>
</organism>
<keyword evidence="2" id="KW-1185">Reference proteome</keyword>
<dbReference type="AlphaFoldDB" id="A0A8T0G194"/>
<proteinExistence type="predicted"/>